<dbReference type="EMBL" id="MVBN01000004">
    <property type="protein sequence ID" value="OOK74782.1"/>
    <property type="molecule type" value="Genomic_DNA"/>
</dbReference>
<gene>
    <name evidence="3" type="ORF">BZL29_4368</name>
    <name evidence="2" type="ORF">BZL30_6341</name>
</gene>
<reference evidence="4 5" key="1">
    <citation type="submission" date="2017-02" db="EMBL/GenBank/DDBJ databases">
        <title>Complete genome sequences of Mycobacterium kansasii strains isolated from rhesus macaques.</title>
        <authorList>
            <person name="Panda A."/>
            <person name="Nagaraj S."/>
            <person name="Zhao X."/>
            <person name="Tettelin H."/>
            <person name="Detolla L.J."/>
        </authorList>
    </citation>
    <scope>NUCLEOTIDE SEQUENCE [LARGE SCALE GENOMIC DNA]</scope>
    <source>
        <strain evidence="3 4">11-3469</strain>
        <strain evidence="2 5">11-3813</strain>
    </source>
</reference>
<evidence type="ECO:0000256" key="1">
    <source>
        <dbReference type="SAM" id="MobiDB-lite"/>
    </source>
</evidence>
<evidence type="ECO:0000313" key="4">
    <source>
        <dbReference type="Proteomes" id="UP000188532"/>
    </source>
</evidence>
<dbReference type="AlphaFoldDB" id="A0A1V3WVQ4"/>
<sequence>MAESWSTARLGSGRSPPGVPMQYDADVNPRDKAAASAPLLHRMRS</sequence>
<comment type="caution">
    <text evidence="2">The sequence shown here is derived from an EMBL/GenBank/DDBJ whole genome shotgun (WGS) entry which is preliminary data.</text>
</comment>
<evidence type="ECO:0000313" key="3">
    <source>
        <dbReference type="EMBL" id="OOK74782.1"/>
    </source>
</evidence>
<protein>
    <submittedName>
        <fullName evidence="2">Uncharacterized protein</fullName>
    </submittedName>
</protein>
<organism evidence="2 5">
    <name type="scientific">Mycobacterium kansasii</name>
    <dbReference type="NCBI Taxonomy" id="1768"/>
    <lineage>
        <taxon>Bacteria</taxon>
        <taxon>Bacillati</taxon>
        <taxon>Actinomycetota</taxon>
        <taxon>Actinomycetes</taxon>
        <taxon>Mycobacteriales</taxon>
        <taxon>Mycobacteriaceae</taxon>
        <taxon>Mycobacterium</taxon>
    </lineage>
</organism>
<evidence type="ECO:0000313" key="5">
    <source>
        <dbReference type="Proteomes" id="UP000189229"/>
    </source>
</evidence>
<accession>A0A1V3WVQ4</accession>
<name>A0A1V3WVQ4_MYCKA</name>
<evidence type="ECO:0000313" key="2">
    <source>
        <dbReference type="EMBL" id="OOK70626.1"/>
    </source>
</evidence>
<dbReference type="Proteomes" id="UP000188532">
    <property type="component" value="Unassembled WGS sequence"/>
</dbReference>
<feature type="region of interest" description="Disordered" evidence="1">
    <location>
        <begin position="1"/>
        <end position="45"/>
    </location>
</feature>
<dbReference type="Proteomes" id="UP000189229">
    <property type="component" value="Unassembled WGS sequence"/>
</dbReference>
<proteinExistence type="predicted"/>
<dbReference type="EMBL" id="MVBM01000006">
    <property type="protein sequence ID" value="OOK70626.1"/>
    <property type="molecule type" value="Genomic_DNA"/>
</dbReference>